<dbReference type="Gene3D" id="1.20.1560.10">
    <property type="entry name" value="ABC transporter type 1, transmembrane domain"/>
    <property type="match status" value="1"/>
</dbReference>
<accession>A0A2M8LAR6</accession>
<keyword evidence="4" id="KW-0547">Nucleotide-binding</keyword>
<dbReference type="Pfam" id="PF00664">
    <property type="entry name" value="ABC_membrane"/>
    <property type="match status" value="1"/>
</dbReference>
<dbReference type="Proteomes" id="UP000230959">
    <property type="component" value="Unassembled WGS sequence"/>
</dbReference>
<dbReference type="FunFam" id="3.40.50.300:FF:000287">
    <property type="entry name" value="Multidrug ABC transporter ATP-binding protein"/>
    <property type="match status" value="1"/>
</dbReference>
<dbReference type="InterPro" id="IPR017871">
    <property type="entry name" value="ABC_transporter-like_CS"/>
</dbReference>
<dbReference type="InterPro" id="IPR011527">
    <property type="entry name" value="ABC1_TM_dom"/>
</dbReference>
<protein>
    <submittedName>
        <fullName evidence="11">ABC transporter ATP-binding protein</fullName>
    </submittedName>
</protein>
<feature type="transmembrane region" description="Helical" evidence="8">
    <location>
        <begin position="139"/>
        <end position="162"/>
    </location>
</feature>
<dbReference type="SUPFAM" id="SSF52540">
    <property type="entry name" value="P-loop containing nucleoside triphosphate hydrolases"/>
    <property type="match status" value="1"/>
</dbReference>
<evidence type="ECO:0000256" key="2">
    <source>
        <dbReference type="ARBA" id="ARBA00022448"/>
    </source>
</evidence>
<dbReference type="PROSITE" id="PS00211">
    <property type="entry name" value="ABC_TRANSPORTER_1"/>
    <property type="match status" value="1"/>
</dbReference>
<dbReference type="InterPro" id="IPR003593">
    <property type="entry name" value="AAA+_ATPase"/>
</dbReference>
<evidence type="ECO:0000259" key="10">
    <source>
        <dbReference type="PROSITE" id="PS50929"/>
    </source>
</evidence>
<keyword evidence="7 8" id="KW-0472">Membrane</keyword>
<feature type="transmembrane region" description="Helical" evidence="8">
    <location>
        <begin position="66"/>
        <end position="93"/>
    </location>
</feature>
<dbReference type="GO" id="GO:0140359">
    <property type="term" value="F:ABC-type transporter activity"/>
    <property type="evidence" value="ECO:0007669"/>
    <property type="project" value="InterPro"/>
</dbReference>
<comment type="subcellular location">
    <subcellularLocation>
        <location evidence="1">Cell membrane</location>
        <topology evidence="1">Multi-pass membrane protein</topology>
    </subcellularLocation>
</comment>
<dbReference type="EMBL" id="PFER01000019">
    <property type="protein sequence ID" value="PJE73698.1"/>
    <property type="molecule type" value="Genomic_DNA"/>
</dbReference>
<dbReference type="AlphaFoldDB" id="A0A2M8LAR6"/>
<comment type="caution">
    <text evidence="11">The sequence shown here is derived from an EMBL/GenBank/DDBJ whole genome shotgun (WGS) entry which is preliminary data.</text>
</comment>
<dbReference type="GO" id="GO:0034040">
    <property type="term" value="F:ATPase-coupled lipid transmembrane transporter activity"/>
    <property type="evidence" value="ECO:0007669"/>
    <property type="project" value="TreeGrafter"/>
</dbReference>
<dbReference type="PANTHER" id="PTHR24221:SF654">
    <property type="entry name" value="ATP-BINDING CASSETTE SUB-FAMILY B MEMBER 6"/>
    <property type="match status" value="1"/>
</dbReference>
<evidence type="ECO:0000256" key="4">
    <source>
        <dbReference type="ARBA" id="ARBA00022741"/>
    </source>
</evidence>
<evidence type="ECO:0000256" key="5">
    <source>
        <dbReference type="ARBA" id="ARBA00022840"/>
    </source>
</evidence>
<proteinExistence type="predicted"/>
<dbReference type="InterPro" id="IPR039421">
    <property type="entry name" value="Type_1_exporter"/>
</dbReference>
<feature type="transmembrane region" description="Helical" evidence="8">
    <location>
        <begin position="168"/>
        <end position="188"/>
    </location>
</feature>
<dbReference type="PROSITE" id="PS50929">
    <property type="entry name" value="ABC_TM1F"/>
    <property type="match status" value="1"/>
</dbReference>
<evidence type="ECO:0000313" key="11">
    <source>
        <dbReference type="EMBL" id="PJE73698.1"/>
    </source>
</evidence>
<name>A0A2M8LAR6_9BACT</name>
<sequence length="587" mass="66247">MRKVKFTTILGYFWPHVKKYKKSFYLTFLIYGAAAVISSLIIPLIYREIISIISNATDKELILNQMTGLLIKLVIAIIAYNIIFKVGFFLLIFNQSNILRELSNYTFSKLNNHSYRFFSNNFSGSLVAKGRRFTRAFEVIHDIIIFDVAMGLIKLVGIFIILTWIEPILGGLFFIWTIIYIALTVYLARKKVKYDLAEAQADSVVTGKLADAIANILNIKIFSAKEREYKNFSYSTCEEEIKRRKAGYFGGWVDTVKGFLLATLEIVGMYVVIKLWFDGIVSTGTVVLVQIYISIIFSAVWNVGKAVTRLSKSFSDAAEMVEIFETAPDISDPTEPEKCKIKEGHIKFDNVSFEYYDGAPIFSNFSLEIKPGEKVGLVGHSGAGKTTITKLLLRFADIQSGNILIDGQNIAKITQDDLRNNIAYVPQESILFHRSLRENIGYGNPEASEEEIIESAKKAHAHEFISCLPKGYDTLVGERGVKLSGGERQRVAIARAMLKKAPILLLDEATSSLDTISEKYIREAFEDLMKGRTTIVIAHRLSTIQKMDRIIVLEYGDIAEQGSHKELLADGRVYKNLWNHQVEGFME</sequence>
<keyword evidence="6 8" id="KW-1133">Transmembrane helix</keyword>
<dbReference type="GO" id="GO:0005524">
    <property type="term" value="F:ATP binding"/>
    <property type="evidence" value="ECO:0007669"/>
    <property type="project" value="UniProtKB-KW"/>
</dbReference>
<keyword evidence="3 8" id="KW-0812">Transmembrane</keyword>
<evidence type="ECO:0000256" key="8">
    <source>
        <dbReference type="SAM" id="Phobius"/>
    </source>
</evidence>
<evidence type="ECO:0000259" key="9">
    <source>
        <dbReference type="PROSITE" id="PS50893"/>
    </source>
</evidence>
<feature type="transmembrane region" description="Helical" evidence="8">
    <location>
        <begin position="279"/>
        <end position="303"/>
    </location>
</feature>
<evidence type="ECO:0000256" key="7">
    <source>
        <dbReference type="ARBA" id="ARBA00023136"/>
    </source>
</evidence>
<dbReference type="GO" id="GO:0016887">
    <property type="term" value="F:ATP hydrolysis activity"/>
    <property type="evidence" value="ECO:0007669"/>
    <property type="project" value="InterPro"/>
</dbReference>
<dbReference type="Pfam" id="PF00005">
    <property type="entry name" value="ABC_tran"/>
    <property type="match status" value="1"/>
</dbReference>
<evidence type="ECO:0000256" key="6">
    <source>
        <dbReference type="ARBA" id="ARBA00022989"/>
    </source>
</evidence>
<dbReference type="GO" id="GO:0005886">
    <property type="term" value="C:plasma membrane"/>
    <property type="evidence" value="ECO:0007669"/>
    <property type="project" value="UniProtKB-SubCell"/>
</dbReference>
<feature type="transmembrane region" description="Helical" evidence="8">
    <location>
        <begin position="252"/>
        <end position="273"/>
    </location>
</feature>
<dbReference type="SUPFAM" id="SSF90123">
    <property type="entry name" value="ABC transporter transmembrane region"/>
    <property type="match status" value="1"/>
</dbReference>
<organism evidence="11 12">
    <name type="scientific">Candidatus Terrybacteria bacterium CG10_big_fil_rev_8_21_14_0_10_41_10</name>
    <dbReference type="NCBI Taxonomy" id="1975026"/>
    <lineage>
        <taxon>Bacteria</taxon>
        <taxon>Candidatus Terryibacteriota</taxon>
    </lineage>
</organism>
<dbReference type="PROSITE" id="PS50893">
    <property type="entry name" value="ABC_TRANSPORTER_2"/>
    <property type="match status" value="1"/>
</dbReference>
<feature type="domain" description="ABC transmembrane type-1" evidence="10">
    <location>
        <begin position="29"/>
        <end position="312"/>
    </location>
</feature>
<reference evidence="12" key="1">
    <citation type="submission" date="2017-09" db="EMBL/GenBank/DDBJ databases">
        <title>Depth-based differentiation of microbial function through sediment-hosted aquifers and enrichment of novel symbionts in the deep terrestrial subsurface.</title>
        <authorList>
            <person name="Probst A.J."/>
            <person name="Ladd B."/>
            <person name="Jarett J.K."/>
            <person name="Geller-Mcgrath D.E."/>
            <person name="Sieber C.M.K."/>
            <person name="Emerson J.B."/>
            <person name="Anantharaman K."/>
            <person name="Thomas B.C."/>
            <person name="Malmstrom R."/>
            <person name="Stieglmeier M."/>
            <person name="Klingl A."/>
            <person name="Woyke T."/>
            <person name="Ryan C.M."/>
            <person name="Banfield J.F."/>
        </authorList>
    </citation>
    <scope>NUCLEOTIDE SEQUENCE [LARGE SCALE GENOMIC DNA]</scope>
</reference>
<gene>
    <name evidence="11" type="ORF">COV02_01165</name>
</gene>
<dbReference type="InterPro" id="IPR027417">
    <property type="entry name" value="P-loop_NTPase"/>
</dbReference>
<dbReference type="InterPro" id="IPR036640">
    <property type="entry name" value="ABC1_TM_sf"/>
</dbReference>
<evidence type="ECO:0000256" key="1">
    <source>
        <dbReference type="ARBA" id="ARBA00004651"/>
    </source>
</evidence>
<evidence type="ECO:0000256" key="3">
    <source>
        <dbReference type="ARBA" id="ARBA00022692"/>
    </source>
</evidence>
<dbReference type="Gene3D" id="3.40.50.300">
    <property type="entry name" value="P-loop containing nucleotide triphosphate hydrolases"/>
    <property type="match status" value="1"/>
</dbReference>
<keyword evidence="5 11" id="KW-0067">ATP-binding</keyword>
<dbReference type="PANTHER" id="PTHR24221">
    <property type="entry name" value="ATP-BINDING CASSETTE SUB-FAMILY B"/>
    <property type="match status" value="1"/>
</dbReference>
<feature type="domain" description="ABC transporter" evidence="9">
    <location>
        <begin position="346"/>
        <end position="580"/>
    </location>
</feature>
<feature type="transmembrane region" description="Helical" evidence="8">
    <location>
        <begin position="24"/>
        <end position="46"/>
    </location>
</feature>
<keyword evidence="2" id="KW-0813">Transport</keyword>
<evidence type="ECO:0000313" key="12">
    <source>
        <dbReference type="Proteomes" id="UP000230959"/>
    </source>
</evidence>
<dbReference type="SMART" id="SM00382">
    <property type="entry name" value="AAA"/>
    <property type="match status" value="1"/>
</dbReference>
<dbReference type="InterPro" id="IPR003439">
    <property type="entry name" value="ABC_transporter-like_ATP-bd"/>
</dbReference>